<sequence length="1025" mass="112944">MTKPDSDHFFNEELEQLLESLEDKNTDGDETLDELSFLFEQTSPPAARYGTSLDQTLSFLPLEPELAELFGDSINWEEAATNDLHSTRETAPKSEPEDGDDLESLLLENATVRDSEAIITISNPNFYDSLEDLEAFLEKPTPPAQSPLPDIFESLEVLLSESTAGKQVAATEPLQRLESPEITLESSPEPEFKDLEKLLEETNPPVGLNNLRPLVGKAFEQTMRVPIKQLDNLSNLIGELVVKRNRLEKEQDRLRLFLDNLLNQVQNLSDVGVRMQELYERSLLEGALLASRNAGGAIGYGGVQGKNQGNSAMTGELDALEIDRFTDFHLLSQEMIELIVRVRESTSDIQFVVDETDQVTRSLRQATIQLQEGMTKSRMVPFSQTADHLPRAIHDISLKLYKQAKLKVEGGGVLIDQMILENLNSPMIHLVNNAITHGIESPEERLAKGKPVHGTISVRAFLQGNQTVITVSDDGAGIDVNLVKLKAIEKGLISDREAQNLSTQEVYEILFHPGFSTKDQADDFAGRGVGLDVVRTSLIDVRGTITIDSVLGQGTTFTLRLPLTLSICKALCCVSNHARIGFSMDGVEDVRDFEARDIQMDREGRRCVFWQNTLLPFQPLSDLLSYNRQLSRGSFYTGKQGEDSFAIVILRGGNNLLAVQVDRVIGEQEIVIKQIEGPIPKTAGIAGATVLGDGRVMPVGDVLELIDIASGRLRIDNGGLWRQSVPPIDVEISQKSEAMVLIVDDSITVRELLSLSFSKTGYRVEQARDGQEAWEKLRGGLPCDIVFCDIEMPRMNGLELLSNLQKYPRLAAIPVALLTSRGSERHRQVAAKLGASGYFTKPYTEIDLLSAAERMIAGEVLLANSIKATSNQLSSSDTTIIDSDSANLLARSSPLVLIVDDSLIVREMLAISLVKAGYRIEQAQDGLEAWEKLQAGLACDLILCDIEMPRLNGLELLSRLQEDEQLQGIPVAIIAYQGTQKMQHLAAAKGAKGYFVKPYIEDVLLSAAPRLIAGEVLIQRESSLD</sequence>
<dbReference type="GO" id="GO:0000155">
    <property type="term" value="F:phosphorelay sensor kinase activity"/>
    <property type="evidence" value="ECO:0007669"/>
    <property type="project" value="InterPro"/>
</dbReference>
<dbReference type="PRINTS" id="PR00344">
    <property type="entry name" value="BCTRLSENSOR"/>
</dbReference>
<dbReference type="Pfam" id="PF02895">
    <property type="entry name" value="H-kinase_dim"/>
    <property type="match status" value="1"/>
</dbReference>
<dbReference type="InterPro" id="IPR036890">
    <property type="entry name" value="HATPase_C_sf"/>
</dbReference>
<feature type="coiled-coil region" evidence="8">
    <location>
        <begin position="230"/>
        <end position="264"/>
    </location>
</feature>
<keyword evidence="6" id="KW-0902">Two-component regulatory system</keyword>
<dbReference type="Pfam" id="PF01584">
    <property type="entry name" value="CheW"/>
    <property type="match status" value="1"/>
</dbReference>
<dbReference type="InterPro" id="IPR005467">
    <property type="entry name" value="His_kinase_dom"/>
</dbReference>
<dbReference type="Gene3D" id="3.30.565.10">
    <property type="entry name" value="Histidine kinase-like ATPase, C-terminal domain"/>
    <property type="match status" value="1"/>
</dbReference>
<dbReference type="Gene3D" id="1.10.287.560">
    <property type="entry name" value="Histidine kinase CheA-like, homodimeric domain"/>
    <property type="match status" value="1"/>
</dbReference>
<evidence type="ECO:0000256" key="3">
    <source>
        <dbReference type="ARBA" id="ARBA00022553"/>
    </source>
</evidence>
<comment type="catalytic activity">
    <reaction evidence="1">
        <text>ATP + protein L-histidine = ADP + protein N-phospho-L-histidine.</text>
        <dbReference type="EC" id="2.7.13.3"/>
    </reaction>
</comment>
<dbReference type="Gene3D" id="2.30.30.40">
    <property type="entry name" value="SH3 Domains"/>
    <property type="match status" value="1"/>
</dbReference>
<dbReference type="PROSITE" id="PS50109">
    <property type="entry name" value="HIS_KIN"/>
    <property type="match status" value="1"/>
</dbReference>
<dbReference type="SUPFAM" id="SSF55874">
    <property type="entry name" value="ATPase domain of HSP90 chaperone/DNA topoisomerase II/histidine kinase"/>
    <property type="match status" value="1"/>
</dbReference>
<evidence type="ECO:0000256" key="4">
    <source>
        <dbReference type="ARBA" id="ARBA00022679"/>
    </source>
</evidence>
<feature type="modified residue" description="4-aspartylphosphate" evidence="7">
    <location>
        <position position="789"/>
    </location>
</feature>
<dbReference type="PANTHER" id="PTHR43395">
    <property type="entry name" value="SENSOR HISTIDINE KINASE CHEA"/>
    <property type="match status" value="1"/>
</dbReference>
<protein>
    <recommendedName>
        <fullName evidence="2">histidine kinase</fullName>
        <ecNumber evidence="2">2.7.13.3</ecNumber>
    </recommendedName>
</protein>
<feature type="domain" description="Response regulatory" evidence="10">
    <location>
        <begin position="739"/>
        <end position="856"/>
    </location>
</feature>
<dbReference type="InterPro" id="IPR004358">
    <property type="entry name" value="Sig_transdc_His_kin-like_C"/>
</dbReference>
<dbReference type="InterPro" id="IPR001789">
    <property type="entry name" value="Sig_transdc_resp-reg_receiver"/>
</dbReference>
<dbReference type="InterPro" id="IPR036097">
    <property type="entry name" value="HisK_dim/P_sf"/>
</dbReference>
<keyword evidence="3 7" id="KW-0597">Phosphoprotein</keyword>
<dbReference type="InterPro" id="IPR036061">
    <property type="entry name" value="CheW-like_dom_sf"/>
</dbReference>
<dbReference type="CDD" id="cd16916">
    <property type="entry name" value="HATPase_CheA-like"/>
    <property type="match status" value="1"/>
</dbReference>
<dbReference type="GO" id="GO:0006935">
    <property type="term" value="P:chemotaxis"/>
    <property type="evidence" value="ECO:0007669"/>
    <property type="project" value="InterPro"/>
</dbReference>
<proteinExistence type="predicted"/>
<evidence type="ECO:0000256" key="2">
    <source>
        <dbReference type="ARBA" id="ARBA00012438"/>
    </source>
</evidence>
<dbReference type="PANTHER" id="PTHR43395:SF1">
    <property type="entry name" value="CHEMOTAXIS PROTEIN CHEA"/>
    <property type="match status" value="1"/>
</dbReference>
<evidence type="ECO:0000256" key="6">
    <source>
        <dbReference type="ARBA" id="ARBA00023012"/>
    </source>
</evidence>
<feature type="domain" description="Histidine kinase" evidence="9">
    <location>
        <begin position="427"/>
        <end position="565"/>
    </location>
</feature>
<evidence type="ECO:0000256" key="8">
    <source>
        <dbReference type="SAM" id="Coils"/>
    </source>
</evidence>
<dbReference type="Proteomes" id="UP000315113">
    <property type="component" value="Unassembled WGS sequence"/>
</dbReference>
<dbReference type="InterPro" id="IPR011006">
    <property type="entry name" value="CheY-like_superfamily"/>
</dbReference>
<accession>A0A552ET51</accession>
<dbReference type="SUPFAM" id="SSF47384">
    <property type="entry name" value="Homodimeric domain of signal transducing histidine kinase"/>
    <property type="match status" value="1"/>
</dbReference>
<dbReference type="InterPro" id="IPR002545">
    <property type="entry name" value="CheW-lke_dom"/>
</dbReference>
<dbReference type="SMART" id="SM00448">
    <property type="entry name" value="REC"/>
    <property type="match status" value="2"/>
</dbReference>
<dbReference type="InterPro" id="IPR037006">
    <property type="entry name" value="CheA-like_homodim_sf"/>
</dbReference>
<dbReference type="SUPFAM" id="SSF52172">
    <property type="entry name" value="CheY-like"/>
    <property type="match status" value="2"/>
</dbReference>
<dbReference type="PROSITE" id="PS50851">
    <property type="entry name" value="CHEW"/>
    <property type="match status" value="1"/>
</dbReference>
<feature type="domain" description="CheW-like" evidence="11">
    <location>
        <begin position="567"/>
        <end position="711"/>
    </location>
</feature>
<keyword evidence="8" id="KW-0175">Coiled coil</keyword>
<reference evidence="12 13" key="1">
    <citation type="submission" date="2019-01" db="EMBL/GenBank/DDBJ databases">
        <title>Coherence of Microcystis species and biogeography revealed through population genomics.</title>
        <authorList>
            <person name="Perez-Carrascal O.M."/>
            <person name="Terrat Y."/>
            <person name="Giani A."/>
            <person name="Fortin N."/>
            <person name="Tromas N."/>
            <person name="Shapiro B.J."/>
        </authorList>
    </citation>
    <scope>NUCLEOTIDE SEQUENCE [LARGE SCALE GENOMIC DNA]</scope>
    <source>
        <strain evidence="12">Ma_MB_F_20061100_S20D</strain>
    </source>
</reference>
<keyword evidence="4" id="KW-0808">Transferase</keyword>
<keyword evidence="5 12" id="KW-0418">Kinase</keyword>
<dbReference type="CDD" id="cd00156">
    <property type="entry name" value="REC"/>
    <property type="match status" value="1"/>
</dbReference>
<dbReference type="Pfam" id="PF02518">
    <property type="entry name" value="HATPase_c"/>
    <property type="match status" value="1"/>
</dbReference>
<gene>
    <name evidence="12" type="ORF">EWV78_06625</name>
</gene>
<dbReference type="SMART" id="SM01231">
    <property type="entry name" value="H-kinase_dim"/>
    <property type="match status" value="1"/>
</dbReference>
<evidence type="ECO:0000259" key="9">
    <source>
        <dbReference type="PROSITE" id="PS50109"/>
    </source>
</evidence>
<dbReference type="InterPro" id="IPR051315">
    <property type="entry name" value="Bact_Chemotaxis_CheA"/>
</dbReference>
<name>A0A552ET51_MICAE</name>
<dbReference type="SUPFAM" id="SSF50341">
    <property type="entry name" value="CheW-like"/>
    <property type="match status" value="1"/>
</dbReference>
<dbReference type="Pfam" id="PF00072">
    <property type="entry name" value="Response_reg"/>
    <property type="match status" value="2"/>
</dbReference>
<evidence type="ECO:0000256" key="7">
    <source>
        <dbReference type="PROSITE-ProRule" id="PRU00169"/>
    </source>
</evidence>
<evidence type="ECO:0000313" key="13">
    <source>
        <dbReference type="Proteomes" id="UP000315113"/>
    </source>
</evidence>
<dbReference type="EMBL" id="SFBH01000056">
    <property type="protein sequence ID" value="TRU37644.1"/>
    <property type="molecule type" value="Genomic_DNA"/>
</dbReference>
<evidence type="ECO:0000259" key="10">
    <source>
        <dbReference type="PROSITE" id="PS50110"/>
    </source>
</evidence>
<dbReference type="FunFam" id="3.30.565.10:FF:000016">
    <property type="entry name" value="Chemotaxis protein CheA, putative"/>
    <property type="match status" value="1"/>
</dbReference>
<dbReference type="SMART" id="SM00387">
    <property type="entry name" value="HATPase_c"/>
    <property type="match status" value="1"/>
</dbReference>
<feature type="domain" description="Response regulatory" evidence="10">
    <location>
        <begin position="895"/>
        <end position="1012"/>
    </location>
</feature>
<evidence type="ECO:0000256" key="5">
    <source>
        <dbReference type="ARBA" id="ARBA00022777"/>
    </source>
</evidence>
<feature type="modified residue" description="4-aspartylphosphate" evidence="7">
    <location>
        <position position="945"/>
    </location>
</feature>
<evidence type="ECO:0000313" key="12">
    <source>
        <dbReference type="EMBL" id="TRU37644.1"/>
    </source>
</evidence>
<dbReference type="Gene3D" id="3.40.50.2300">
    <property type="match status" value="2"/>
</dbReference>
<dbReference type="GO" id="GO:0005737">
    <property type="term" value="C:cytoplasm"/>
    <property type="evidence" value="ECO:0007669"/>
    <property type="project" value="InterPro"/>
</dbReference>
<dbReference type="InterPro" id="IPR003594">
    <property type="entry name" value="HATPase_dom"/>
</dbReference>
<dbReference type="EC" id="2.7.13.3" evidence="2"/>
<evidence type="ECO:0000259" key="11">
    <source>
        <dbReference type="PROSITE" id="PS50851"/>
    </source>
</evidence>
<dbReference type="SMART" id="SM00260">
    <property type="entry name" value="CheW"/>
    <property type="match status" value="1"/>
</dbReference>
<dbReference type="AlphaFoldDB" id="A0A552ET51"/>
<evidence type="ECO:0000256" key="1">
    <source>
        <dbReference type="ARBA" id="ARBA00000085"/>
    </source>
</evidence>
<comment type="caution">
    <text evidence="12">The sequence shown here is derived from an EMBL/GenBank/DDBJ whole genome shotgun (WGS) entry which is preliminary data.</text>
</comment>
<organism evidence="12 13">
    <name type="scientific">Microcystis aeruginosa Ma_MB_F_20061100_S20D</name>
    <dbReference type="NCBI Taxonomy" id="2486253"/>
    <lineage>
        <taxon>Bacteria</taxon>
        <taxon>Bacillati</taxon>
        <taxon>Cyanobacteriota</taxon>
        <taxon>Cyanophyceae</taxon>
        <taxon>Oscillatoriophycideae</taxon>
        <taxon>Chroococcales</taxon>
        <taxon>Microcystaceae</taxon>
        <taxon>Microcystis</taxon>
    </lineage>
</organism>
<dbReference type="PROSITE" id="PS50110">
    <property type="entry name" value="RESPONSE_REGULATORY"/>
    <property type="match status" value="2"/>
</dbReference>
<dbReference type="InterPro" id="IPR004105">
    <property type="entry name" value="CheA-like_dim"/>
</dbReference>